<reference evidence="2 3" key="1">
    <citation type="submission" date="2020-01" db="EMBL/GenBank/DDBJ databases">
        <authorList>
            <consortium name="DOE Joint Genome Institute"/>
            <person name="Haridas S."/>
            <person name="Albert R."/>
            <person name="Binder M."/>
            <person name="Bloem J."/>
            <person name="Labutti K."/>
            <person name="Salamov A."/>
            <person name="Andreopoulos B."/>
            <person name="Baker S.E."/>
            <person name="Barry K."/>
            <person name="Bills G."/>
            <person name="Bluhm B.H."/>
            <person name="Cannon C."/>
            <person name="Castanera R."/>
            <person name="Culley D.E."/>
            <person name="Daum C."/>
            <person name="Ezra D."/>
            <person name="Gonzalez J.B."/>
            <person name="Henrissat B."/>
            <person name="Kuo A."/>
            <person name="Liang C."/>
            <person name="Lipzen A."/>
            <person name="Lutzoni F."/>
            <person name="Magnuson J."/>
            <person name="Mondo S."/>
            <person name="Nolan M."/>
            <person name="Ohm R."/>
            <person name="Pangilinan J."/>
            <person name="Park H.-J.H."/>
            <person name="Ramirez L."/>
            <person name="Alfaro M."/>
            <person name="Sun H."/>
            <person name="Tritt A."/>
            <person name="Yoshinaga Y."/>
            <person name="Zwiers L.-H.L."/>
            <person name="Turgeon B.G."/>
            <person name="Goodwin S.B."/>
            <person name="Spatafora J.W."/>
            <person name="Crous P.W."/>
            <person name="Grigoriev I.V."/>
        </authorList>
    </citation>
    <scope>NUCLEOTIDE SEQUENCE [LARGE SCALE GENOMIC DNA]</scope>
    <source>
        <strain evidence="2 3">CBS 611.86</strain>
    </source>
</reference>
<accession>A0A7C8M1H6</accession>
<evidence type="ECO:0000313" key="2">
    <source>
        <dbReference type="EMBL" id="KAF2865219.1"/>
    </source>
</evidence>
<proteinExistence type="predicted"/>
<protein>
    <submittedName>
        <fullName evidence="2">Uncharacterized protein</fullName>
    </submittedName>
</protein>
<feature type="region of interest" description="Disordered" evidence="1">
    <location>
        <begin position="1"/>
        <end position="23"/>
    </location>
</feature>
<dbReference type="EMBL" id="JAADJZ010000035">
    <property type="protein sequence ID" value="KAF2865219.1"/>
    <property type="molecule type" value="Genomic_DNA"/>
</dbReference>
<feature type="compositionally biased region" description="Low complexity" evidence="1">
    <location>
        <begin position="142"/>
        <end position="152"/>
    </location>
</feature>
<evidence type="ECO:0000313" key="3">
    <source>
        <dbReference type="Proteomes" id="UP000481861"/>
    </source>
</evidence>
<feature type="compositionally biased region" description="Basic residues" evidence="1">
    <location>
        <begin position="1"/>
        <end position="12"/>
    </location>
</feature>
<feature type="region of interest" description="Disordered" evidence="1">
    <location>
        <begin position="93"/>
        <end position="211"/>
    </location>
</feature>
<name>A0A7C8M1H6_9PLEO</name>
<comment type="caution">
    <text evidence="2">The sequence shown here is derived from an EMBL/GenBank/DDBJ whole genome shotgun (WGS) entry which is preliminary data.</text>
</comment>
<gene>
    <name evidence="2" type="ORF">BDV95DRAFT_612815</name>
</gene>
<organism evidence="2 3">
    <name type="scientific">Massariosphaeria phaeospora</name>
    <dbReference type="NCBI Taxonomy" id="100035"/>
    <lineage>
        <taxon>Eukaryota</taxon>
        <taxon>Fungi</taxon>
        <taxon>Dikarya</taxon>
        <taxon>Ascomycota</taxon>
        <taxon>Pezizomycotina</taxon>
        <taxon>Dothideomycetes</taxon>
        <taxon>Pleosporomycetidae</taxon>
        <taxon>Pleosporales</taxon>
        <taxon>Pleosporales incertae sedis</taxon>
        <taxon>Massariosphaeria</taxon>
    </lineage>
</organism>
<keyword evidence="3" id="KW-1185">Reference proteome</keyword>
<dbReference type="Proteomes" id="UP000481861">
    <property type="component" value="Unassembled WGS sequence"/>
</dbReference>
<feature type="compositionally biased region" description="Basic residues" evidence="1">
    <location>
        <begin position="191"/>
        <end position="205"/>
    </location>
</feature>
<dbReference type="AlphaFoldDB" id="A0A7C8M1H6"/>
<sequence>MPRKHSISRHRASLTAHVPSEEGEIQTPLLMKTQIFSPASLTVGLVSETPFLVLSHIAPHHLYTKDTSTLQPTPPLLALLNRTKTEYEITSRLLGPAVPDPPSLKADEPQLPPSSRRRDEVPQAVLQMEKSKQTIVPDSGPESSLEAAGSSESGEEHVATPQQATGADALESESEPEPEHVDTRPQPGGPAKKKTRRSKSRKAQRRPREEK</sequence>
<evidence type="ECO:0000256" key="1">
    <source>
        <dbReference type="SAM" id="MobiDB-lite"/>
    </source>
</evidence>